<evidence type="ECO:0000256" key="1">
    <source>
        <dbReference type="SAM" id="MobiDB-lite"/>
    </source>
</evidence>
<name>A0ABS6ZZ58_9DEIN</name>
<dbReference type="SUPFAM" id="SSF49785">
    <property type="entry name" value="Galactose-binding domain-like"/>
    <property type="match status" value="1"/>
</dbReference>
<feature type="region of interest" description="Disordered" evidence="1">
    <location>
        <begin position="128"/>
        <end position="147"/>
    </location>
</feature>
<evidence type="ECO:0000259" key="2">
    <source>
        <dbReference type="Pfam" id="PF02836"/>
    </source>
</evidence>
<accession>A0ABS6ZZ58</accession>
<feature type="compositionally biased region" description="Basic and acidic residues" evidence="1">
    <location>
        <begin position="128"/>
        <end position="139"/>
    </location>
</feature>
<dbReference type="Proteomes" id="UP000724268">
    <property type="component" value="Unassembled WGS sequence"/>
</dbReference>
<dbReference type="SUPFAM" id="SSF51445">
    <property type="entry name" value="(Trans)glycosidases"/>
    <property type="match status" value="1"/>
</dbReference>
<keyword evidence="4" id="KW-1185">Reference proteome</keyword>
<dbReference type="InterPro" id="IPR008979">
    <property type="entry name" value="Galactose-bd-like_sf"/>
</dbReference>
<feature type="domain" description="Glycoside hydrolase family 2 catalytic" evidence="2">
    <location>
        <begin position="316"/>
        <end position="429"/>
    </location>
</feature>
<reference evidence="3 4" key="1">
    <citation type="submission" date="2021-07" db="EMBL/GenBank/DDBJ databases">
        <title>Thermus aquaticus gen. n. and sp. n., a nonsporulating extreme thermophile.</title>
        <authorList>
            <person name="Hu C.-J."/>
            <person name="Li W.-J."/>
            <person name="Xian W.-D."/>
        </authorList>
    </citation>
    <scope>NUCLEOTIDE SEQUENCE [LARGE SCALE GENOMIC DNA]</scope>
    <source>
        <strain evidence="3 4">SYSU G05001</strain>
    </source>
</reference>
<comment type="caution">
    <text evidence="3">The sequence shown here is derived from an EMBL/GenBank/DDBJ whole genome shotgun (WGS) entry which is preliminary data.</text>
</comment>
<dbReference type="Gene3D" id="2.60.120.260">
    <property type="entry name" value="Galactose-binding domain-like"/>
    <property type="match status" value="1"/>
</dbReference>
<sequence length="575" mass="65626">MKLDPNHPRPTLQRPGWKSLEGPWNFSLNEADDPKKVRFDRTIRVPFPPESPGSGVGEPWVQVAWYRKVLRIKPRPGLRLFLRFGAVDYRAEVFLNGARVLEHEGGHTPFGLELTSFLGRPLEVLVRAEDDPSDPEKPRGKQALGEPEGIFYPRTTGIWQPVWLEWIPESHIASLRLRPDLEALGFHLEVQAVGEGDAVEVALFPGVRGEVPFGEKPWLEARFPLAGGLARGFLGLPLKGEAGAFLWRPENPVLFPLRLRLLGGRRVLDEVYSYGGLREVSARQGVFFLNREPYFPKLALDQGLWPEGHLAPPGLEALRQDILLAKALGFNGVRKHQKLEDPRYLHLADRFGLLVFAEMPSFFRFSPRAARRYLAELVAALERDHNHPSVVAWVLFNESWGLWPWGPEARSFLQGVFFLARSFDPTRLLVDNDGFEHGSFWDLYTVHDYAPPEVLARRYRQKAFPLAPMGRPLSWEALPEGVRPFLSEFGGVRLKGSTPGWGYREVEGEEAFLQEVLRYLEVACESLLSGFCYTQLYDTFQEENGLLDFWRRPKVPPERVRAFLEGCEARRVLWE</sequence>
<organism evidence="3 4">
    <name type="scientific">Thermus brevis</name>
    <dbReference type="NCBI Taxonomy" id="2862456"/>
    <lineage>
        <taxon>Bacteria</taxon>
        <taxon>Thermotogati</taxon>
        <taxon>Deinococcota</taxon>
        <taxon>Deinococci</taxon>
        <taxon>Thermales</taxon>
        <taxon>Thermaceae</taxon>
        <taxon>Thermus</taxon>
    </lineage>
</organism>
<dbReference type="Pfam" id="PF02836">
    <property type="entry name" value="Glyco_hydro_2_C"/>
    <property type="match status" value="1"/>
</dbReference>
<protein>
    <submittedName>
        <fullName evidence="3">Beta-galactosidase</fullName>
    </submittedName>
</protein>
<dbReference type="RefSeq" id="WP_219759004.1">
    <property type="nucleotide sequence ID" value="NZ_JAHXRS010000005.1"/>
</dbReference>
<evidence type="ECO:0000313" key="3">
    <source>
        <dbReference type="EMBL" id="MBW6394249.1"/>
    </source>
</evidence>
<dbReference type="EMBL" id="JAHXRS010000005">
    <property type="protein sequence ID" value="MBW6394249.1"/>
    <property type="molecule type" value="Genomic_DNA"/>
</dbReference>
<dbReference type="Gene3D" id="3.20.20.80">
    <property type="entry name" value="Glycosidases"/>
    <property type="match status" value="1"/>
</dbReference>
<dbReference type="InterPro" id="IPR006103">
    <property type="entry name" value="Glyco_hydro_2_cat"/>
</dbReference>
<dbReference type="PANTHER" id="PTHR42732:SF3">
    <property type="entry name" value="HYDROLASE"/>
    <property type="match status" value="1"/>
</dbReference>
<dbReference type="PANTHER" id="PTHR42732">
    <property type="entry name" value="BETA-GALACTOSIDASE"/>
    <property type="match status" value="1"/>
</dbReference>
<dbReference type="InterPro" id="IPR051913">
    <property type="entry name" value="GH2_Domain-Containing"/>
</dbReference>
<evidence type="ECO:0000313" key="4">
    <source>
        <dbReference type="Proteomes" id="UP000724268"/>
    </source>
</evidence>
<dbReference type="InterPro" id="IPR017853">
    <property type="entry name" value="GH"/>
</dbReference>
<gene>
    <name evidence="3" type="ORF">KZX47_03630</name>
</gene>
<proteinExistence type="predicted"/>